<dbReference type="GeneID" id="59258454"/>
<comment type="caution">
    <text evidence="2">The sequence shown here is derived from an EMBL/GenBank/DDBJ whole genome shotgun (WGS) entry which is preliminary data.</text>
</comment>
<keyword evidence="1" id="KW-1133">Transmembrane helix</keyword>
<protein>
    <submittedName>
        <fullName evidence="2">Uncharacterized protein</fullName>
    </submittedName>
</protein>
<gene>
    <name evidence="2" type="ORF">Bfra_004356</name>
</gene>
<name>A0A8H6EJN8_9HELO</name>
<sequence length="118" mass="13084">MVKEDYDLRLIQAAGHNIKMRLLVILQVLSYIITAFAAPIHVQTIENTLVALPPKPATKLRAPNAAIRLCKIICKFKSDERRTYAACFRDRVSRTNSGATDAADQLVCCLILVAPEFG</sequence>
<dbReference type="OrthoDB" id="10441266at2759"/>
<dbReference type="AlphaFoldDB" id="A0A8H6EJN8"/>
<accession>A0A8H6EJN8</accession>
<evidence type="ECO:0000256" key="1">
    <source>
        <dbReference type="SAM" id="Phobius"/>
    </source>
</evidence>
<keyword evidence="1" id="KW-0812">Transmembrane</keyword>
<dbReference type="Proteomes" id="UP000531561">
    <property type="component" value="Unassembled WGS sequence"/>
</dbReference>
<dbReference type="RefSeq" id="XP_037193296.1">
    <property type="nucleotide sequence ID" value="XM_037334762.1"/>
</dbReference>
<keyword evidence="3" id="KW-1185">Reference proteome</keyword>
<keyword evidence="1" id="KW-0472">Membrane</keyword>
<feature type="transmembrane region" description="Helical" evidence="1">
    <location>
        <begin position="21"/>
        <end position="42"/>
    </location>
</feature>
<evidence type="ECO:0000313" key="2">
    <source>
        <dbReference type="EMBL" id="KAF5874350.1"/>
    </source>
</evidence>
<organism evidence="2 3">
    <name type="scientific">Botrytis fragariae</name>
    <dbReference type="NCBI Taxonomy" id="1964551"/>
    <lineage>
        <taxon>Eukaryota</taxon>
        <taxon>Fungi</taxon>
        <taxon>Dikarya</taxon>
        <taxon>Ascomycota</taxon>
        <taxon>Pezizomycotina</taxon>
        <taxon>Leotiomycetes</taxon>
        <taxon>Helotiales</taxon>
        <taxon>Sclerotiniaceae</taxon>
        <taxon>Botrytis</taxon>
    </lineage>
</organism>
<proteinExistence type="predicted"/>
<dbReference type="EMBL" id="JABFCT010000007">
    <property type="protein sequence ID" value="KAF5874350.1"/>
    <property type="molecule type" value="Genomic_DNA"/>
</dbReference>
<evidence type="ECO:0000313" key="3">
    <source>
        <dbReference type="Proteomes" id="UP000531561"/>
    </source>
</evidence>
<reference evidence="2 3" key="1">
    <citation type="journal article" date="2020" name="Phytopathology">
        <title>A high-quality genome resource of Botrytis fragariae, a new and rapidly spreading fungal pathogen causing strawberry gray mold in the U.S.A.</title>
        <authorList>
            <person name="Wu Y."/>
            <person name="Saski C.A."/>
            <person name="Schnabel G."/>
            <person name="Xiao S."/>
            <person name="Hu M."/>
        </authorList>
    </citation>
    <scope>NUCLEOTIDE SEQUENCE [LARGE SCALE GENOMIC DNA]</scope>
    <source>
        <strain evidence="2 3">BVB16</strain>
    </source>
</reference>